<dbReference type="GO" id="GO:0004044">
    <property type="term" value="F:amidophosphoribosyltransferase activity"/>
    <property type="evidence" value="ECO:0007669"/>
    <property type="project" value="UniProtKB-UniRule"/>
</dbReference>
<feature type="binding site" evidence="7 10">
    <location>
        <position position="291"/>
    </location>
    <ligand>
        <name>Mg(2+)</name>
        <dbReference type="ChEBI" id="CHEBI:18420"/>
    </ligand>
</feature>
<evidence type="ECO:0000313" key="13">
    <source>
        <dbReference type="Proteomes" id="UP000019050"/>
    </source>
</evidence>
<dbReference type="InterPro" id="IPR029057">
    <property type="entry name" value="PRTase-like"/>
</dbReference>
<dbReference type="InterPro" id="IPR017932">
    <property type="entry name" value="GATase_2_dom"/>
</dbReference>
<keyword evidence="7 10" id="KW-0460">Magnesium</keyword>
<feature type="active site" description="Nucleophile" evidence="7 9">
    <location>
        <position position="8"/>
    </location>
</feature>
<dbReference type="InterPro" id="IPR000836">
    <property type="entry name" value="PRTase_dom"/>
</dbReference>
<dbReference type="PROSITE" id="PS51278">
    <property type="entry name" value="GATASE_TYPE_2"/>
    <property type="match status" value="1"/>
</dbReference>
<evidence type="ECO:0000256" key="8">
    <source>
        <dbReference type="PIRNR" id="PIRNR000485"/>
    </source>
</evidence>
<dbReference type="PIRSF" id="PIRSF000485">
    <property type="entry name" value="Amd_phspho_trans"/>
    <property type="match status" value="1"/>
</dbReference>
<keyword evidence="7 10" id="KW-0479">Metal-binding</keyword>
<reference evidence="12" key="1">
    <citation type="submission" date="2013-06" db="EMBL/GenBank/DDBJ databases">
        <authorList>
            <person name="Weinstock G."/>
            <person name="Sodergren E."/>
            <person name="Clifton S."/>
            <person name="Fulton L."/>
            <person name="Fulton B."/>
            <person name="Courtney L."/>
            <person name="Fronick C."/>
            <person name="Harrison M."/>
            <person name="Strong C."/>
            <person name="Farmer C."/>
            <person name="Delahaunty K."/>
            <person name="Markovic C."/>
            <person name="Hall O."/>
            <person name="Minx P."/>
            <person name="Tomlinson C."/>
            <person name="Mitreva M."/>
            <person name="Nelson J."/>
            <person name="Hou S."/>
            <person name="Wollam A."/>
            <person name="Pepin K.H."/>
            <person name="Johnson M."/>
            <person name="Bhonagiri V."/>
            <person name="Nash W.E."/>
            <person name="Warren W."/>
            <person name="Chinwalla A."/>
            <person name="Mardis E.R."/>
            <person name="Wilson R.K."/>
        </authorList>
    </citation>
    <scope>NUCLEOTIDE SEQUENCE [LARGE SCALE GENOMIC DNA]</scope>
    <source>
        <strain evidence="12">ATCC 49176</strain>
    </source>
</reference>
<evidence type="ECO:0000256" key="6">
    <source>
        <dbReference type="ARBA" id="ARBA00022962"/>
    </source>
</evidence>
<dbReference type="OrthoDB" id="9801213at2"/>
<keyword evidence="6 7" id="KW-0315">Glutamine amidotransferase</keyword>
<dbReference type="CDD" id="cd00715">
    <property type="entry name" value="GPATase_N"/>
    <property type="match status" value="1"/>
</dbReference>
<dbReference type="eggNOG" id="COG0034">
    <property type="taxonomic scope" value="Bacteria"/>
</dbReference>
<dbReference type="InterPro" id="IPR035584">
    <property type="entry name" value="PurF_N"/>
</dbReference>
<accession>W1Q5M9</accession>
<dbReference type="EMBL" id="ACIN03000001">
    <property type="protein sequence ID" value="ESK66527.1"/>
    <property type="molecule type" value="Genomic_DNA"/>
</dbReference>
<evidence type="ECO:0000256" key="7">
    <source>
        <dbReference type="HAMAP-Rule" id="MF_01931"/>
    </source>
</evidence>
<dbReference type="Pfam" id="PF13522">
    <property type="entry name" value="GATase_6"/>
    <property type="match status" value="1"/>
</dbReference>
<keyword evidence="13" id="KW-1185">Reference proteome</keyword>
<dbReference type="CDD" id="cd06223">
    <property type="entry name" value="PRTases_typeI"/>
    <property type="match status" value="1"/>
</dbReference>
<dbReference type="GO" id="GO:0000287">
    <property type="term" value="F:magnesium ion binding"/>
    <property type="evidence" value="ECO:0007669"/>
    <property type="project" value="UniProtKB-UniRule"/>
</dbReference>
<dbReference type="EC" id="2.4.2.14" evidence="7"/>
<keyword evidence="3 7" id="KW-0328">Glycosyltransferase</keyword>
<dbReference type="GO" id="GO:0006189">
    <property type="term" value="P:'de novo' IMP biosynthetic process"/>
    <property type="evidence" value="ECO:0007669"/>
    <property type="project" value="UniProtKB-UniRule"/>
</dbReference>
<evidence type="ECO:0000256" key="2">
    <source>
        <dbReference type="ARBA" id="ARBA00010138"/>
    </source>
</evidence>
<dbReference type="Pfam" id="PF00156">
    <property type="entry name" value="Pribosyltran"/>
    <property type="match status" value="1"/>
</dbReference>
<dbReference type="STRING" id="592010.GCWU000182_000217"/>
<keyword evidence="4 7" id="KW-0808">Transferase</keyword>
<dbReference type="AlphaFoldDB" id="W1Q5M9"/>
<evidence type="ECO:0000256" key="9">
    <source>
        <dbReference type="PIRSR" id="PIRSR000485-1"/>
    </source>
</evidence>
<comment type="similarity">
    <text evidence="2 7 8">In the C-terminal section; belongs to the purine/pyrimidine phosphoribosyltransferase family.</text>
</comment>
<sequence>MRGINEECGVFGIWNHPEASHVTYFGLHSLQHRGQEGAGIVAGSSQGLDNHRGHGLVSEVFRDDSILDRLSGDRAIGHVRYSTSGSNHIENVQPFLFHFYDMDLGICHNGNLVNARALRKRLEERGAIFHSSSDTEVLVHLIRHSQAETFEGKLQEGLNQLRGGFTYLIVTKDALYGAVDQHALRPLVIGKMKNGAYVAASETCAIDVVGAEFVCNIMAGQYVVINDQGIRIEAYAAPQAPAVTAMEYVYFARPDSVIAGQNVHATRKRAGRLLAQEAPAQADMVIGVPNSSLSAATGYAEVSGLPYEMGLIKNQYVARTFIQPTQELREQGVRMKLSAVKSIVGGKRVVMVDDSIVRGTTSRRIVQLLKEAGAKEVHVRIAAPPILFPSFYGIDMSTSGELICANHSLEEVCQLINADSLAFLSEEGLKDAIGLETEGPNKGLCMDCFSADYVAGLHDYEQQFYDSLTPIQQAYLAKKEAQHE</sequence>
<name>W1Q5M9_ABIDE</name>
<dbReference type="NCBIfam" id="TIGR01134">
    <property type="entry name" value="purF"/>
    <property type="match status" value="1"/>
</dbReference>
<comment type="pathway">
    <text evidence="1 7 8">Purine metabolism; IMP biosynthesis via de novo pathway; N(1)-(5-phospho-D-ribosyl)glycinamide from 5-phospho-alpha-D-ribose 1-diphosphate: step 1/2.</text>
</comment>
<evidence type="ECO:0000256" key="4">
    <source>
        <dbReference type="ARBA" id="ARBA00022679"/>
    </source>
</evidence>
<protein>
    <recommendedName>
        <fullName evidence="7">Amidophosphoribosyltransferase</fullName>
        <shortName evidence="7">ATase</shortName>
        <ecNumber evidence="7">2.4.2.14</ecNumber>
    </recommendedName>
    <alternativeName>
        <fullName evidence="7">Glutamine phosphoribosylpyrophosphate amidotransferase</fullName>
        <shortName evidence="7">GPATase</shortName>
    </alternativeName>
</protein>
<evidence type="ECO:0000313" key="12">
    <source>
        <dbReference type="EMBL" id="ESK66527.1"/>
    </source>
</evidence>
<feature type="binding site" evidence="7 10">
    <location>
        <position position="354"/>
    </location>
    <ligand>
        <name>Mg(2+)</name>
        <dbReference type="ChEBI" id="CHEBI:18420"/>
    </ligand>
</feature>
<comment type="caution">
    <text evidence="12">The sequence shown here is derived from an EMBL/GenBank/DDBJ whole genome shotgun (WGS) entry which is preliminary data.</text>
</comment>
<dbReference type="Gene3D" id="3.60.20.10">
    <property type="entry name" value="Glutamine Phosphoribosylpyrophosphate, subunit 1, domain 1"/>
    <property type="match status" value="1"/>
</dbReference>
<evidence type="ECO:0000256" key="3">
    <source>
        <dbReference type="ARBA" id="ARBA00022676"/>
    </source>
</evidence>
<dbReference type="Gene3D" id="3.40.50.2020">
    <property type="match status" value="1"/>
</dbReference>
<comment type="function">
    <text evidence="7">Catalyzes the formation of phosphoribosylamine from phosphoribosylpyrophosphate (PRPP) and glutamine.</text>
</comment>
<evidence type="ECO:0000256" key="1">
    <source>
        <dbReference type="ARBA" id="ARBA00005209"/>
    </source>
</evidence>
<dbReference type="PANTHER" id="PTHR11907">
    <property type="entry name" value="AMIDOPHOSPHORIBOSYLTRANSFERASE"/>
    <property type="match status" value="1"/>
</dbReference>
<gene>
    <name evidence="7" type="primary">purF</name>
    <name evidence="12" type="ORF">GCWU000182_000217</name>
</gene>
<proteinExistence type="inferred from homology"/>
<dbReference type="SUPFAM" id="SSF56235">
    <property type="entry name" value="N-terminal nucleophile aminohydrolases (Ntn hydrolases)"/>
    <property type="match status" value="1"/>
</dbReference>
<dbReference type="InterPro" id="IPR029055">
    <property type="entry name" value="Ntn_hydrolases_N"/>
</dbReference>
<feature type="binding site" evidence="7 10">
    <location>
        <position position="353"/>
    </location>
    <ligand>
        <name>Mg(2+)</name>
        <dbReference type="ChEBI" id="CHEBI:18420"/>
    </ligand>
</feature>
<comment type="caution">
    <text evidence="7">Lacks conserved residue(s) required for the propagation of feature annotation.</text>
</comment>
<dbReference type="GeneID" id="84816382"/>
<dbReference type="Proteomes" id="UP000019050">
    <property type="component" value="Unassembled WGS sequence"/>
</dbReference>
<keyword evidence="5 7" id="KW-0658">Purine biosynthesis</keyword>
<comment type="catalytic activity">
    <reaction evidence="7 8">
        <text>5-phospho-beta-D-ribosylamine + L-glutamate + diphosphate = 5-phospho-alpha-D-ribose 1-diphosphate + L-glutamine + H2O</text>
        <dbReference type="Rhea" id="RHEA:14905"/>
        <dbReference type="ChEBI" id="CHEBI:15377"/>
        <dbReference type="ChEBI" id="CHEBI:29985"/>
        <dbReference type="ChEBI" id="CHEBI:33019"/>
        <dbReference type="ChEBI" id="CHEBI:58017"/>
        <dbReference type="ChEBI" id="CHEBI:58359"/>
        <dbReference type="ChEBI" id="CHEBI:58681"/>
        <dbReference type="EC" id="2.4.2.14"/>
    </reaction>
</comment>
<dbReference type="InterPro" id="IPR005854">
    <property type="entry name" value="PurF"/>
</dbReference>
<dbReference type="UniPathway" id="UPA00074">
    <property type="reaction ID" value="UER00124"/>
</dbReference>
<comment type="cofactor">
    <cofactor evidence="7 10">
        <name>Mg(2+)</name>
        <dbReference type="ChEBI" id="CHEBI:18420"/>
    </cofactor>
    <text evidence="7 10">Binds 1 Mg(2+) ion per subunit.</text>
</comment>
<evidence type="ECO:0000259" key="11">
    <source>
        <dbReference type="PROSITE" id="PS51278"/>
    </source>
</evidence>
<dbReference type="RefSeq" id="WP_023390875.1">
    <property type="nucleotide sequence ID" value="NZ_KI535340.1"/>
</dbReference>
<organism evidence="12 13">
    <name type="scientific">Abiotrophia defectiva ATCC 49176</name>
    <dbReference type="NCBI Taxonomy" id="592010"/>
    <lineage>
        <taxon>Bacteria</taxon>
        <taxon>Bacillati</taxon>
        <taxon>Bacillota</taxon>
        <taxon>Bacilli</taxon>
        <taxon>Lactobacillales</taxon>
        <taxon>Aerococcaceae</taxon>
        <taxon>Abiotrophia</taxon>
    </lineage>
</organism>
<feature type="domain" description="Glutamine amidotransferase type-2" evidence="11">
    <location>
        <begin position="8"/>
        <end position="228"/>
    </location>
</feature>
<dbReference type="SUPFAM" id="SSF53271">
    <property type="entry name" value="PRTase-like"/>
    <property type="match status" value="1"/>
</dbReference>
<evidence type="ECO:0000256" key="10">
    <source>
        <dbReference type="PIRSR" id="PIRSR000485-2"/>
    </source>
</evidence>
<evidence type="ECO:0000256" key="5">
    <source>
        <dbReference type="ARBA" id="ARBA00022755"/>
    </source>
</evidence>
<dbReference type="HOGENOM" id="CLU_022389_3_1_9"/>
<dbReference type="GO" id="GO:0009113">
    <property type="term" value="P:purine nucleobase biosynthetic process"/>
    <property type="evidence" value="ECO:0007669"/>
    <property type="project" value="UniProtKB-UniRule"/>
</dbReference>
<dbReference type="HAMAP" id="MF_01931">
    <property type="entry name" value="PurF"/>
    <property type="match status" value="1"/>
</dbReference>